<name>A0AAJ4T822_9BURK</name>
<evidence type="ECO:0000313" key="3">
    <source>
        <dbReference type="Proteomes" id="UP000662821"/>
    </source>
</evidence>
<proteinExistence type="predicted"/>
<organism evidence="2 3">
    <name type="scientific">Janthinobacterium lividum</name>
    <dbReference type="NCBI Taxonomy" id="29581"/>
    <lineage>
        <taxon>Bacteria</taxon>
        <taxon>Pseudomonadati</taxon>
        <taxon>Pseudomonadota</taxon>
        <taxon>Betaproteobacteria</taxon>
        <taxon>Burkholderiales</taxon>
        <taxon>Oxalobacteraceae</taxon>
        <taxon>Janthinobacterium</taxon>
    </lineage>
</organism>
<dbReference type="EMBL" id="CP071520">
    <property type="protein sequence ID" value="QSX98882.1"/>
    <property type="molecule type" value="Genomic_DNA"/>
</dbReference>
<accession>A0AAJ4T822</accession>
<feature type="region of interest" description="Disordered" evidence="1">
    <location>
        <begin position="1"/>
        <end position="24"/>
    </location>
</feature>
<protein>
    <submittedName>
        <fullName evidence="2">Uncharacterized protein</fullName>
    </submittedName>
</protein>
<feature type="compositionally biased region" description="Low complexity" evidence="1">
    <location>
        <begin position="89"/>
        <end position="107"/>
    </location>
</feature>
<evidence type="ECO:0000313" key="2">
    <source>
        <dbReference type="EMBL" id="QSX98882.1"/>
    </source>
</evidence>
<dbReference type="RefSeq" id="WP_151094766.1">
    <property type="nucleotide sequence ID" value="NZ_CP071520.1"/>
</dbReference>
<evidence type="ECO:0000256" key="1">
    <source>
        <dbReference type="SAM" id="MobiDB-lite"/>
    </source>
</evidence>
<dbReference type="Proteomes" id="UP000662821">
    <property type="component" value="Chromosome"/>
</dbReference>
<sequence>MPSNDDSPRPSTRPSLLTPAQQAEADRSRILNHLEGGKRPAPVPLGGRRASRWPVWGGMLAGALLLLATGAWLGQRETAAVEDPVLRSTAPAAETPAAATAPVTAAASIREEEQPPPPRQSLSEMLGADLPAPVPAPVPGPRDVLSKALESPQKSAPKPARAPQKKTPAKPLNPADKAKPAATPEQESDVALLAALVSHAQAGTPPKKAPSSLQAQLQQCSKLKPAAADSCRQRTCAGRTGKPLCKAARAASKGAQ</sequence>
<reference evidence="2 3" key="1">
    <citation type="submission" date="2021-03" db="EMBL/GenBank/DDBJ databases">
        <title>Draft genome sequence of Janthinobacterium sp. strain PLB02 isolated from infected primmorphs (Lubomirskia baicalensis).</title>
        <authorList>
            <person name="Chernogor L.I."/>
            <person name="Belikov S.I."/>
            <person name="Petrushin I.S."/>
        </authorList>
    </citation>
    <scope>NUCLEOTIDE SEQUENCE [LARGE SCALE GENOMIC DNA]</scope>
    <source>
        <strain evidence="2 3">PLB02</strain>
    </source>
</reference>
<gene>
    <name evidence="2" type="ORF">J3P46_13830</name>
</gene>
<feature type="region of interest" description="Disordered" evidence="1">
    <location>
        <begin position="85"/>
        <end position="190"/>
    </location>
</feature>
<feature type="compositionally biased region" description="Polar residues" evidence="1">
    <location>
        <begin position="1"/>
        <end position="21"/>
    </location>
</feature>
<dbReference type="AlphaFoldDB" id="A0AAJ4T822"/>